<evidence type="ECO:0000313" key="7">
    <source>
        <dbReference type="Proteomes" id="UP000197153"/>
    </source>
</evidence>
<evidence type="ECO:0000256" key="2">
    <source>
        <dbReference type="ARBA" id="ARBA00010961"/>
    </source>
</evidence>
<keyword evidence="7" id="KW-1185">Reference proteome</keyword>
<keyword evidence="5" id="KW-0233">DNA recombination</keyword>
<evidence type="ECO:0000256" key="1">
    <source>
        <dbReference type="ARBA" id="ARBA00002190"/>
    </source>
</evidence>
<gene>
    <name evidence="6" type="ORF">Y958_15060</name>
</gene>
<keyword evidence="3" id="KW-0815">Transposition</keyword>
<evidence type="ECO:0000313" key="6">
    <source>
        <dbReference type="EMBL" id="ASG22279.1"/>
    </source>
</evidence>
<proteinExistence type="inferred from homology"/>
<dbReference type="EMBL" id="CP022111">
    <property type="protein sequence ID" value="ASG22279.1"/>
    <property type="molecule type" value="Genomic_DNA"/>
</dbReference>
<accession>A0A248JUK0</accession>
<evidence type="ECO:0000256" key="5">
    <source>
        <dbReference type="ARBA" id="ARBA00023172"/>
    </source>
</evidence>
<dbReference type="AlphaFoldDB" id="A0A248JUK0"/>
<dbReference type="GO" id="GO:0004803">
    <property type="term" value="F:transposase activity"/>
    <property type="evidence" value="ECO:0007669"/>
    <property type="project" value="InterPro"/>
</dbReference>
<organism evidence="6 7">
    <name type="scientific">Nitrospirillum viridazoti CBAmc</name>
    <dbReference type="NCBI Taxonomy" id="1441467"/>
    <lineage>
        <taxon>Bacteria</taxon>
        <taxon>Pseudomonadati</taxon>
        <taxon>Pseudomonadota</taxon>
        <taxon>Alphaproteobacteria</taxon>
        <taxon>Rhodospirillales</taxon>
        <taxon>Azospirillaceae</taxon>
        <taxon>Nitrospirillum</taxon>
        <taxon>Nitrospirillum viridazoti</taxon>
    </lineage>
</organism>
<dbReference type="GO" id="GO:0003677">
    <property type="term" value="F:DNA binding"/>
    <property type="evidence" value="ECO:0007669"/>
    <property type="project" value="UniProtKB-KW"/>
</dbReference>
<dbReference type="KEGG" id="nao:Y958_15060"/>
<dbReference type="GO" id="GO:0006313">
    <property type="term" value="P:DNA transposition"/>
    <property type="evidence" value="ECO:0007669"/>
    <property type="project" value="InterPro"/>
</dbReference>
<dbReference type="InterPro" id="IPR001207">
    <property type="entry name" value="Transposase_mutator"/>
</dbReference>
<protein>
    <recommendedName>
        <fullName evidence="8">Transposase</fullName>
    </recommendedName>
</protein>
<evidence type="ECO:0000256" key="3">
    <source>
        <dbReference type="ARBA" id="ARBA00022578"/>
    </source>
</evidence>
<dbReference type="Pfam" id="PF00872">
    <property type="entry name" value="Transposase_mut"/>
    <property type="match status" value="1"/>
</dbReference>
<comment type="similarity">
    <text evidence="2">Belongs to the transposase mutator family.</text>
</comment>
<evidence type="ECO:0008006" key="8">
    <source>
        <dbReference type="Google" id="ProtNLM"/>
    </source>
</evidence>
<reference evidence="6 7" key="1">
    <citation type="submission" date="2017-06" db="EMBL/GenBank/DDBJ databases">
        <title>Complete genome sequence of Nitrospirillum amazonense strain CBAmC, an endophytic nitrogen-fixing and plant growth-promoting bacterium, isolated from sugarcane.</title>
        <authorList>
            <person name="Schwab S."/>
            <person name="dos Santos Teixeira K.R."/>
            <person name="Simoes Araujo J.L."/>
            <person name="Soares Vidal M."/>
            <person name="Borges de Freitas H.R."/>
            <person name="Rivello Crivelaro A.L."/>
            <person name="Bueno de Camargo Nunes A."/>
            <person name="dos Santos C.M."/>
            <person name="Palmeira da Silva Rosa D."/>
            <person name="da Silva Padilha D."/>
            <person name="da Silva E."/>
            <person name="Araujo Terra L."/>
            <person name="Soares Mendes V."/>
            <person name="Farinelli L."/>
            <person name="Magalhaes Cruz L."/>
            <person name="Baldani J.I."/>
        </authorList>
    </citation>
    <scope>NUCLEOTIDE SEQUENCE [LARGE SCALE GENOMIC DNA]</scope>
    <source>
        <strain evidence="6 7">CBAmC</strain>
    </source>
</reference>
<name>A0A248JUK0_9PROT</name>
<evidence type="ECO:0000256" key="4">
    <source>
        <dbReference type="ARBA" id="ARBA00023125"/>
    </source>
</evidence>
<sequence>MGADEEHRAKIHSTNPIERLNGEIKRHTKVGIFPNSQRSSVMDLLQGSNLLPLRSETMRIPLNRP</sequence>
<keyword evidence="4" id="KW-0238">DNA-binding</keyword>
<comment type="function">
    <text evidence="1">Required for the transposition of the insertion element.</text>
</comment>
<dbReference type="Proteomes" id="UP000197153">
    <property type="component" value="Chromosome 2"/>
</dbReference>